<reference evidence="1 2" key="1">
    <citation type="submission" date="2024-02" db="EMBL/GenBank/DDBJ databases">
        <title>Roseibium algae sp. nov., isolated from marine alga (Grateloupia sp.), showing potential in myo-inositol conversion.</title>
        <authorList>
            <person name="Wang Y."/>
        </authorList>
    </citation>
    <scope>NUCLEOTIDE SEQUENCE [LARGE SCALE GENOMIC DNA]</scope>
    <source>
        <strain evidence="1 2">H3510</strain>
    </source>
</reference>
<keyword evidence="2" id="KW-1185">Reference proteome</keyword>
<dbReference type="EMBL" id="JBAKIA010000005">
    <property type="protein sequence ID" value="MEJ8474443.1"/>
    <property type="molecule type" value="Genomic_DNA"/>
</dbReference>
<protein>
    <submittedName>
        <fullName evidence="1">Phage tail assembly protein</fullName>
    </submittedName>
</protein>
<sequence length="102" mass="10693">MTTKAKTITVPLDEAVEVEGVTYSSLTLRRMKAGDALVGEGVESEAKTGFLMFAALAGVSVEVIQELDLEDFEKLTEAAIPMMGKSGAKALEEAKAKAKAAS</sequence>
<accession>A0ABU8TJW3</accession>
<dbReference type="InterPro" id="IPR019289">
    <property type="entry name" value="Phage_tail_E/E"/>
</dbReference>
<dbReference type="RefSeq" id="WP_340274189.1">
    <property type="nucleotide sequence ID" value="NZ_JBAKIA010000005.1"/>
</dbReference>
<dbReference type="Proteomes" id="UP001385499">
    <property type="component" value="Unassembled WGS sequence"/>
</dbReference>
<evidence type="ECO:0000313" key="1">
    <source>
        <dbReference type="EMBL" id="MEJ8474443.1"/>
    </source>
</evidence>
<gene>
    <name evidence="1" type="ORF">V6575_10115</name>
</gene>
<name>A0ABU8TJW3_9HYPH</name>
<dbReference type="Pfam" id="PF10109">
    <property type="entry name" value="Phage_TAC_7"/>
    <property type="match status" value="1"/>
</dbReference>
<proteinExistence type="predicted"/>
<organism evidence="1 2">
    <name type="scientific">Roseibium algae</name>
    <dbReference type="NCBI Taxonomy" id="3123038"/>
    <lineage>
        <taxon>Bacteria</taxon>
        <taxon>Pseudomonadati</taxon>
        <taxon>Pseudomonadota</taxon>
        <taxon>Alphaproteobacteria</taxon>
        <taxon>Hyphomicrobiales</taxon>
        <taxon>Stappiaceae</taxon>
        <taxon>Roseibium</taxon>
    </lineage>
</organism>
<evidence type="ECO:0000313" key="2">
    <source>
        <dbReference type="Proteomes" id="UP001385499"/>
    </source>
</evidence>
<comment type="caution">
    <text evidence="1">The sequence shown here is derived from an EMBL/GenBank/DDBJ whole genome shotgun (WGS) entry which is preliminary data.</text>
</comment>